<evidence type="ECO:0000313" key="2">
    <source>
        <dbReference type="Proteomes" id="UP000515158"/>
    </source>
</evidence>
<dbReference type="Proteomes" id="UP000515158">
    <property type="component" value="Unplaced"/>
</dbReference>
<feature type="compositionally biased region" description="Basic and acidic residues" evidence="1">
    <location>
        <begin position="547"/>
        <end position="556"/>
    </location>
</feature>
<dbReference type="OrthoDB" id="8196111at2759"/>
<evidence type="ECO:0000313" key="3">
    <source>
        <dbReference type="RefSeq" id="XP_034234554.1"/>
    </source>
</evidence>
<evidence type="ECO:0000256" key="1">
    <source>
        <dbReference type="SAM" id="MobiDB-lite"/>
    </source>
</evidence>
<dbReference type="AlphaFoldDB" id="A0A6P8ZJ13"/>
<keyword evidence="2" id="KW-1185">Reference proteome</keyword>
<gene>
    <name evidence="3" type="primary">LOC117641389</name>
</gene>
<feature type="compositionally biased region" description="Polar residues" evidence="1">
    <location>
        <begin position="557"/>
        <end position="567"/>
    </location>
</feature>
<feature type="region of interest" description="Disordered" evidence="1">
    <location>
        <begin position="97"/>
        <end position="116"/>
    </location>
</feature>
<feature type="compositionally biased region" description="Basic and acidic residues" evidence="1">
    <location>
        <begin position="605"/>
        <end position="624"/>
    </location>
</feature>
<sequence>MDSLIDFNSPKLRREDLPLIPGNFLGSMSHPFPVSGEESNPFDMVVCQVAANAAAENDPFEMVLHDAINCQVVNKMDLNIARENSCPKLDKERVRKSISLPDLRPSASDSNSRAQETEHIGSECVAPEQCFQDTFHSVPQNDYFQSETVNNHDSAGWNYLEDIPPPDSLLNATVDMSCFLDDTLSANISSKQIVQHPLPSGLPENQLSFVDSLGLEEPSKANVKSEEQIVLLAQKKIENIISKATLAVQNDIQDSIIQRRLSSQLLTPSQEALSFCTPKRSKETRSRPSIEPSLSVQEWSRNEIMKLNIVLPEPPKKSIVSQDFESDIDKICNSFMNDEANISSEEMPTGDLSFSSPLKQVISPKQKEGKILPSGAESLMKSPDLSSSPSLLPLPLCEDAVRNLSLCSKYSPSKGSTHQNKSSLGVAQSTHSSTLEQTGKQTKLFLRKSVVPSKTSSKMAPMKATAPVQNMTRAKSSLITSAKLDINNAVSSIARKSVSKMPQSPRCAMSGSLPNLSTHGSKAPSRLPSPRRSVAPVQEPLNMMMKRHTENRREKSTNQISTSTAPLHSSPRPIRKGSLSNKSGRVLADVNTSCSTRMTPKYKNIHSDSPRRGRSIVTEKENFL</sequence>
<feature type="region of interest" description="Disordered" evidence="1">
    <location>
        <begin position="497"/>
        <end position="586"/>
    </location>
</feature>
<protein>
    <submittedName>
        <fullName evidence="3">Uncharacterized protein LOC117641389</fullName>
    </submittedName>
</protein>
<dbReference type="InParanoid" id="A0A6P8ZJ13"/>
<feature type="region of interest" description="Disordered" evidence="1">
    <location>
        <begin position="598"/>
        <end position="624"/>
    </location>
</feature>
<organism evidence="3">
    <name type="scientific">Thrips palmi</name>
    <name type="common">Melon thrips</name>
    <dbReference type="NCBI Taxonomy" id="161013"/>
    <lineage>
        <taxon>Eukaryota</taxon>
        <taxon>Metazoa</taxon>
        <taxon>Ecdysozoa</taxon>
        <taxon>Arthropoda</taxon>
        <taxon>Hexapoda</taxon>
        <taxon>Insecta</taxon>
        <taxon>Pterygota</taxon>
        <taxon>Neoptera</taxon>
        <taxon>Paraneoptera</taxon>
        <taxon>Thysanoptera</taxon>
        <taxon>Terebrantia</taxon>
        <taxon>Thripoidea</taxon>
        <taxon>Thripidae</taxon>
        <taxon>Thrips</taxon>
    </lineage>
</organism>
<dbReference type="RefSeq" id="XP_034234554.1">
    <property type="nucleotide sequence ID" value="XM_034378663.1"/>
</dbReference>
<name>A0A6P8ZJ13_THRPL</name>
<accession>A0A6P8ZJ13</accession>
<proteinExistence type="predicted"/>
<reference evidence="3" key="1">
    <citation type="submission" date="2025-08" db="UniProtKB">
        <authorList>
            <consortium name="RefSeq"/>
        </authorList>
    </citation>
    <scope>IDENTIFICATION</scope>
    <source>
        <tissue evidence="3">Total insect</tissue>
    </source>
</reference>
<feature type="region of interest" description="Disordered" evidence="1">
    <location>
        <begin position="411"/>
        <end position="439"/>
    </location>
</feature>
<dbReference type="GeneID" id="117641389"/>
<feature type="region of interest" description="Disordered" evidence="1">
    <location>
        <begin position="450"/>
        <end position="469"/>
    </location>
</feature>
<dbReference type="KEGG" id="tpal:117641389"/>